<dbReference type="PANTHER" id="PTHR15032">
    <property type="entry name" value="N-ACYL-PHOSPHATIDYLETHANOLAMINE-HYDROLYZING PHOSPHOLIPASE D"/>
    <property type="match status" value="1"/>
</dbReference>
<accession>A0ABR1WBD5</accession>
<keyword evidence="4" id="KW-1185">Reference proteome</keyword>
<dbReference type="GeneID" id="92044968"/>
<protein>
    <submittedName>
        <fullName evidence="3">N-acyl-phosphatidylethanolamine-hydrolyzing phospholipase D</fullName>
    </submittedName>
</protein>
<dbReference type="RefSeq" id="XP_066667250.1">
    <property type="nucleotide sequence ID" value="XM_066811908.1"/>
</dbReference>
<proteinExistence type="predicted"/>
<evidence type="ECO:0000259" key="2">
    <source>
        <dbReference type="Pfam" id="PF12706"/>
    </source>
</evidence>
<dbReference type="PIRSF" id="PIRSF038896">
    <property type="entry name" value="NAPE-PLD"/>
    <property type="match status" value="1"/>
</dbReference>
<name>A0ABR1WBD5_9PEZI</name>
<organism evidence="3 4">
    <name type="scientific">Apiospora hydei</name>
    <dbReference type="NCBI Taxonomy" id="1337664"/>
    <lineage>
        <taxon>Eukaryota</taxon>
        <taxon>Fungi</taxon>
        <taxon>Dikarya</taxon>
        <taxon>Ascomycota</taxon>
        <taxon>Pezizomycotina</taxon>
        <taxon>Sordariomycetes</taxon>
        <taxon>Xylariomycetidae</taxon>
        <taxon>Amphisphaeriales</taxon>
        <taxon>Apiosporaceae</taxon>
        <taxon>Apiospora</taxon>
    </lineage>
</organism>
<dbReference type="Gene3D" id="3.60.15.10">
    <property type="entry name" value="Ribonuclease Z/Hydroxyacylglutathione hydrolase-like"/>
    <property type="match status" value="1"/>
</dbReference>
<dbReference type="EMBL" id="JAQQWN010000006">
    <property type="protein sequence ID" value="KAK8079775.1"/>
    <property type="molecule type" value="Genomic_DNA"/>
</dbReference>
<feature type="compositionally biased region" description="Low complexity" evidence="1">
    <location>
        <begin position="263"/>
        <end position="279"/>
    </location>
</feature>
<feature type="domain" description="Metallo-beta-lactamase" evidence="2">
    <location>
        <begin position="149"/>
        <end position="415"/>
    </location>
</feature>
<evidence type="ECO:0000313" key="4">
    <source>
        <dbReference type="Proteomes" id="UP001433268"/>
    </source>
</evidence>
<dbReference type="Pfam" id="PF12706">
    <property type="entry name" value="Lactamase_B_2"/>
    <property type="match status" value="1"/>
</dbReference>
<dbReference type="Proteomes" id="UP001433268">
    <property type="component" value="Unassembled WGS sequence"/>
</dbReference>
<comment type="caution">
    <text evidence="3">The sequence shown here is derived from an EMBL/GenBank/DDBJ whole genome shotgun (WGS) entry which is preliminary data.</text>
</comment>
<dbReference type="PANTHER" id="PTHR15032:SF4">
    <property type="entry name" value="N-ACYL-PHOSPHATIDYLETHANOLAMINE-HYDROLYZING PHOSPHOLIPASE D"/>
    <property type="match status" value="1"/>
</dbReference>
<dbReference type="InterPro" id="IPR024884">
    <property type="entry name" value="NAPE-PLD"/>
</dbReference>
<sequence length="485" mass="53557">MRFLFRHLPRRGFQAPRDPKTATKRASVAFAGAAVIPMAAYSTNVTKPSSLSPTPEDVDAKAHHVKNRRGETTKFTNPHASCNEPSPFQMFRWMIEHRLSGGRMLADTTGMQLNVVKPELLPSRTGSDRLRATWLGHACYYVEFPSGLRVLFDPVFEDCCAPFQWLPPKRFTPPPCDVSALPHIDAVVVSHSHYDHLSYPTVKSIQNSHPDAHFFVGLGLAKWFHQSGIENVTEMDWWQNVELTLTPKSSSPVPNTDEKAKGAATPAAPSPSPATASSTTPPPAPITARFSCLPCQHRSGRGILDQMSTLWCSWAVSSGLTPETSKSVWFGGDTGYRSVPKVPEGADDYGPEYAALPVSPQFGQIGTLRGPFDLGLIPIGAYAPRHIFSHMHCNPHDAVEIFRDTKCKRAMAIHHGTWALTAEDVKEPPRLLREALKRRGIAEEGVFDTCDPGRRGSFERRAMVDGAKLIRIGHCTYVRYVFSPA</sequence>
<evidence type="ECO:0000313" key="3">
    <source>
        <dbReference type="EMBL" id="KAK8079775.1"/>
    </source>
</evidence>
<dbReference type="SUPFAM" id="SSF56281">
    <property type="entry name" value="Metallo-hydrolase/oxidoreductase"/>
    <property type="match status" value="1"/>
</dbReference>
<reference evidence="3 4" key="1">
    <citation type="submission" date="2023-01" db="EMBL/GenBank/DDBJ databases">
        <title>Analysis of 21 Apiospora genomes using comparative genomics revels a genus with tremendous synthesis potential of carbohydrate active enzymes and secondary metabolites.</title>
        <authorList>
            <person name="Sorensen T."/>
        </authorList>
    </citation>
    <scope>NUCLEOTIDE SEQUENCE [LARGE SCALE GENOMIC DNA]</scope>
    <source>
        <strain evidence="3 4">CBS 114990</strain>
    </source>
</reference>
<dbReference type="InterPro" id="IPR036866">
    <property type="entry name" value="RibonucZ/Hydroxyglut_hydro"/>
</dbReference>
<evidence type="ECO:0000256" key="1">
    <source>
        <dbReference type="SAM" id="MobiDB-lite"/>
    </source>
</evidence>
<feature type="region of interest" description="Disordered" evidence="1">
    <location>
        <begin position="246"/>
        <end position="283"/>
    </location>
</feature>
<dbReference type="InterPro" id="IPR001279">
    <property type="entry name" value="Metallo-B-lactamas"/>
</dbReference>
<gene>
    <name evidence="3" type="ORF">PG997_007593</name>
</gene>